<feature type="region of interest" description="Disordered" evidence="2">
    <location>
        <begin position="1"/>
        <end position="55"/>
    </location>
</feature>
<evidence type="ECO:0000313" key="3">
    <source>
        <dbReference type="EMBL" id="CAE8675220.1"/>
    </source>
</evidence>
<feature type="coiled-coil region" evidence="1">
    <location>
        <begin position="250"/>
        <end position="329"/>
    </location>
</feature>
<dbReference type="AlphaFoldDB" id="A0A813JEQ2"/>
<organism evidence="3 4">
    <name type="scientific">Polarella glacialis</name>
    <name type="common">Dinoflagellate</name>
    <dbReference type="NCBI Taxonomy" id="89957"/>
    <lineage>
        <taxon>Eukaryota</taxon>
        <taxon>Sar</taxon>
        <taxon>Alveolata</taxon>
        <taxon>Dinophyceae</taxon>
        <taxon>Suessiales</taxon>
        <taxon>Suessiaceae</taxon>
        <taxon>Polarella</taxon>
    </lineage>
</organism>
<name>A0A813JEQ2_POLGL</name>
<evidence type="ECO:0000313" key="4">
    <source>
        <dbReference type="Proteomes" id="UP000626109"/>
    </source>
</evidence>
<comment type="caution">
    <text evidence="3">The sequence shown here is derived from an EMBL/GenBank/DDBJ whole genome shotgun (WGS) entry which is preliminary data.</text>
</comment>
<dbReference type="EMBL" id="CAJNNW010025007">
    <property type="protein sequence ID" value="CAE8675220.1"/>
    <property type="molecule type" value="Genomic_DNA"/>
</dbReference>
<proteinExistence type="predicted"/>
<reference evidence="3" key="1">
    <citation type="submission" date="2021-02" db="EMBL/GenBank/DDBJ databases">
        <authorList>
            <person name="Dougan E. K."/>
            <person name="Rhodes N."/>
            <person name="Thang M."/>
            <person name="Chan C."/>
        </authorList>
    </citation>
    <scope>NUCLEOTIDE SEQUENCE</scope>
</reference>
<gene>
    <name evidence="3" type="ORF">PGLA2088_LOCUS19293</name>
</gene>
<evidence type="ECO:0000256" key="1">
    <source>
        <dbReference type="SAM" id="Coils"/>
    </source>
</evidence>
<feature type="region of interest" description="Disordered" evidence="2">
    <location>
        <begin position="602"/>
        <end position="621"/>
    </location>
</feature>
<protein>
    <submittedName>
        <fullName evidence="3">Uncharacterized protein</fullName>
    </submittedName>
</protein>
<accession>A0A813JEQ2</accession>
<dbReference type="Proteomes" id="UP000626109">
    <property type="component" value="Unassembled WGS sequence"/>
</dbReference>
<feature type="compositionally biased region" description="Polar residues" evidence="2">
    <location>
        <begin position="437"/>
        <end position="446"/>
    </location>
</feature>
<sequence>MNHASQLLDPITPDDDAVTLRTQTSGKGGPASPVKKKDNKWHEAAGISDEQPLNASDFKEQVGKQCTLILASLGKLYTDAELKRFVEPDAPEHIEWESDDSMDDLPSGPSQNAPLQASERRRKLPGLLGVLGSGRGRIDELLERVNAEKRERELTGLNHWFEEQVPEALKAIDFLDDLERMRLKEETGAKASQAVVEQLEKDICSQARVVQGFAINMRKVAGSGGADVIQHLKDDKERARQLLITNQQAVDAYTRDLEETLAMVKRLETQIYAGSDVQIVSRKAEQAYQELQKDLEKRLESITRLSAESEEKTEENADLTQVAEKLKVAAAAGKFWEPMQEHLEQIVKDTREILSTKKQKGIRSKPSVAKARAAEQVDLLAISGFNKQTRELESQIEASEQMFIVVSDGAAFDYGEENDDQPEGDASSGDTGGGPNKESTAEMTSARSDKSGTNDDAADEASMHSELLETINLLRSFRSQTEKVQRSMEGMEALIESCQVARAASRQIIQRAARGLLAESMDDQPDLSRSREMLPRLWQRHFESSWEEAQEVPELFAHLMFTDLSSSEALTLQEPLIPDDLGSRVESTWMSLVNTEEKLGLLTGGPDLEEQARRPRETPRASLEGFWQTEDAEAVERSELARAEQQRFLAESLQLAQEFAVEPERRLQEVKKFASGVIQLVRRKSSRLPTLTAGEIYGQIDDDTNE</sequence>
<evidence type="ECO:0000256" key="2">
    <source>
        <dbReference type="SAM" id="MobiDB-lite"/>
    </source>
</evidence>
<feature type="compositionally biased region" description="Acidic residues" evidence="2">
    <location>
        <begin position="414"/>
        <end position="423"/>
    </location>
</feature>
<feature type="region of interest" description="Disordered" evidence="2">
    <location>
        <begin position="413"/>
        <end position="461"/>
    </location>
</feature>
<keyword evidence="1" id="KW-0175">Coiled coil</keyword>
<feature type="region of interest" description="Disordered" evidence="2">
    <location>
        <begin position="96"/>
        <end position="119"/>
    </location>
</feature>
<feature type="compositionally biased region" description="Basic and acidic residues" evidence="2">
    <location>
        <begin position="610"/>
        <end position="619"/>
    </location>
</feature>